<name>A0A8H6THM5_MYCCL</name>
<evidence type="ECO:0000256" key="4">
    <source>
        <dbReference type="ARBA" id="ARBA00023242"/>
    </source>
</evidence>
<dbReference type="AlphaFoldDB" id="A0A8H6THM5"/>
<dbReference type="Proteomes" id="UP000613580">
    <property type="component" value="Unassembled WGS sequence"/>
</dbReference>
<evidence type="ECO:0000256" key="2">
    <source>
        <dbReference type="ARBA" id="ARBA00022763"/>
    </source>
</evidence>
<keyword evidence="2" id="KW-0227">DNA damage</keyword>
<dbReference type="InterPro" id="IPR038051">
    <property type="entry name" value="XRCC4-like_N_sf"/>
</dbReference>
<keyword evidence="8" id="KW-1185">Reference proteome</keyword>
<keyword evidence="4" id="KW-0539">Nucleus</keyword>
<dbReference type="Gene3D" id="2.170.210.10">
    <property type="entry name" value="DNA double-strand break repair and VJ recombination XRCC4, N-terminal"/>
    <property type="match status" value="1"/>
</dbReference>
<feature type="region of interest" description="Disordered" evidence="5">
    <location>
        <begin position="236"/>
        <end position="408"/>
    </location>
</feature>
<dbReference type="CDD" id="cd22285">
    <property type="entry name" value="HD_XLF_N"/>
    <property type="match status" value="1"/>
</dbReference>
<evidence type="ECO:0000256" key="3">
    <source>
        <dbReference type="ARBA" id="ARBA00023204"/>
    </source>
</evidence>
<feature type="compositionally biased region" description="Low complexity" evidence="5">
    <location>
        <begin position="305"/>
        <end position="317"/>
    </location>
</feature>
<feature type="compositionally biased region" description="Pro residues" evidence="5">
    <location>
        <begin position="331"/>
        <end position="340"/>
    </location>
</feature>
<evidence type="ECO:0000256" key="5">
    <source>
        <dbReference type="SAM" id="MobiDB-lite"/>
    </source>
</evidence>
<feature type="compositionally biased region" description="Basic and acidic residues" evidence="5">
    <location>
        <begin position="175"/>
        <end position="188"/>
    </location>
</feature>
<reference evidence="7" key="1">
    <citation type="submission" date="2020-05" db="EMBL/GenBank/DDBJ databases">
        <title>Mycena genomes resolve the evolution of fungal bioluminescence.</title>
        <authorList>
            <person name="Tsai I.J."/>
        </authorList>
    </citation>
    <scope>NUCLEOTIDE SEQUENCE</scope>
    <source>
        <strain evidence="7">110903Hualien_Pintung</strain>
    </source>
</reference>
<keyword evidence="3" id="KW-0234">DNA repair</keyword>
<feature type="domain" description="XLF-like N-terminal" evidence="6">
    <location>
        <begin position="17"/>
        <end position="130"/>
    </location>
</feature>
<evidence type="ECO:0000313" key="7">
    <source>
        <dbReference type="EMBL" id="KAF7316897.1"/>
    </source>
</evidence>
<dbReference type="EMBL" id="JACAZE010000005">
    <property type="protein sequence ID" value="KAF7316897.1"/>
    <property type="molecule type" value="Genomic_DNA"/>
</dbReference>
<comment type="subcellular location">
    <subcellularLocation>
        <location evidence="1">Nucleus</location>
    </subcellularLocation>
</comment>
<dbReference type="InterPro" id="IPR015381">
    <property type="entry name" value="XLF-like_N"/>
</dbReference>
<dbReference type="GO" id="GO:0005634">
    <property type="term" value="C:nucleus"/>
    <property type="evidence" value="ECO:0007669"/>
    <property type="project" value="UniProtKB-SubCell"/>
</dbReference>
<dbReference type="GO" id="GO:0006303">
    <property type="term" value="P:double-strand break repair via nonhomologous end joining"/>
    <property type="evidence" value="ECO:0007669"/>
    <property type="project" value="UniProtKB-ARBA"/>
</dbReference>
<feature type="region of interest" description="Disordered" evidence="5">
    <location>
        <begin position="175"/>
        <end position="194"/>
    </location>
</feature>
<organism evidence="7 8">
    <name type="scientific">Mycena chlorophos</name>
    <name type="common">Agaric fungus</name>
    <name type="synonym">Agaricus chlorophos</name>
    <dbReference type="NCBI Taxonomy" id="658473"/>
    <lineage>
        <taxon>Eukaryota</taxon>
        <taxon>Fungi</taxon>
        <taxon>Dikarya</taxon>
        <taxon>Basidiomycota</taxon>
        <taxon>Agaricomycotina</taxon>
        <taxon>Agaricomycetes</taxon>
        <taxon>Agaricomycetidae</taxon>
        <taxon>Agaricales</taxon>
        <taxon>Marasmiineae</taxon>
        <taxon>Mycenaceae</taxon>
        <taxon>Mycena</taxon>
    </lineage>
</organism>
<gene>
    <name evidence="7" type="ORF">HMN09_00423700</name>
</gene>
<feature type="compositionally biased region" description="Polar residues" evidence="5">
    <location>
        <begin position="264"/>
        <end position="273"/>
    </location>
</feature>
<accession>A0A8H6THM5</accession>
<evidence type="ECO:0000313" key="8">
    <source>
        <dbReference type="Proteomes" id="UP000613580"/>
    </source>
</evidence>
<proteinExistence type="predicted"/>
<protein>
    <recommendedName>
        <fullName evidence="6">XLF-like N-terminal domain-containing protein</fullName>
    </recommendedName>
</protein>
<dbReference type="OrthoDB" id="3184250at2759"/>
<feature type="compositionally biased region" description="Low complexity" evidence="5">
    <location>
        <begin position="346"/>
        <end position="355"/>
    </location>
</feature>
<comment type="caution">
    <text evidence="7">The sequence shown here is derived from an EMBL/GenBank/DDBJ whole genome shotgun (WGS) entry which is preliminary data.</text>
</comment>
<sequence>MQEFTEEHSKLLLNKEWLVATNDSTPYLFKFTATVDLTVLILVTDTRSVWTEVLNSKQFARRWRACNPDNLPEISRDDAEEEWRVAMQQLLARAHSLGGLPELSFDIVESNYADLAIELEGEAFKWRWETCLQGGRFSTDIISKHLVLPLISLAHLAFTSTSAVGESTGSDLEKSVDKVGRTARRSVDTHVQNTLSRPRVATALRRITALFNSAPDPLPSILLDADTPDLQLPPQALEAARGPSPTREIQRPVKSPSPMIELEPTTTLASSSPGPEPAANEPATIADSGSATESDSDSEAPAPAPAAVAAKGKGRAPTASPARQSPVLASSPPPSKPQPAPRSKKPVSSDSESSPIRPPAKKAKPQAVSSSDEDSEAERKKRLAKAKSGSGGAARGTKQPIKRGGRRF</sequence>
<dbReference type="Pfam" id="PF09302">
    <property type="entry name" value="XLF"/>
    <property type="match status" value="1"/>
</dbReference>
<evidence type="ECO:0000259" key="6">
    <source>
        <dbReference type="Pfam" id="PF09302"/>
    </source>
</evidence>
<evidence type="ECO:0000256" key="1">
    <source>
        <dbReference type="ARBA" id="ARBA00004123"/>
    </source>
</evidence>